<reference evidence="1" key="1">
    <citation type="submission" date="2022-10" db="EMBL/GenBank/DDBJ databases">
        <title>Hoeflea sp. J2-29, isolated from marine algae.</title>
        <authorList>
            <person name="Kristyanto S."/>
            <person name="Kim J.M."/>
            <person name="Jeon C.O."/>
        </authorList>
    </citation>
    <scope>NUCLEOTIDE SEQUENCE</scope>
    <source>
        <strain evidence="1">J2-29</strain>
    </source>
</reference>
<dbReference type="Proteomes" id="UP001081283">
    <property type="component" value="Unassembled WGS sequence"/>
</dbReference>
<accession>A0ABT3YB60</accession>
<organism evidence="1 2">
    <name type="scientific">Hoeflea ulvae</name>
    <dbReference type="NCBI Taxonomy" id="2983764"/>
    <lineage>
        <taxon>Bacteria</taxon>
        <taxon>Pseudomonadati</taxon>
        <taxon>Pseudomonadota</taxon>
        <taxon>Alphaproteobacteria</taxon>
        <taxon>Hyphomicrobiales</taxon>
        <taxon>Rhizobiaceae</taxon>
        <taxon>Hoeflea</taxon>
    </lineage>
</organism>
<name>A0ABT3YB60_9HYPH</name>
<keyword evidence="2" id="KW-1185">Reference proteome</keyword>
<evidence type="ECO:0000313" key="1">
    <source>
        <dbReference type="EMBL" id="MCY0093042.1"/>
    </source>
</evidence>
<dbReference type="SUPFAM" id="SSF51905">
    <property type="entry name" value="FAD/NAD(P)-binding domain"/>
    <property type="match status" value="1"/>
</dbReference>
<dbReference type="EMBL" id="JAOVZQ010000001">
    <property type="protein sequence ID" value="MCY0093042.1"/>
    <property type="molecule type" value="Genomic_DNA"/>
</dbReference>
<dbReference type="RefSeq" id="WP_267611024.1">
    <property type="nucleotide sequence ID" value="NZ_JAOVZQ010000001.1"/>
</dbReference>
<protein>
    <submittedName>
        <fullName evidence="1">Uncharacterized protein</fullName>
    </submittedName>
</protein>
<proteinExistence type="predicted"/>
<sequence>MTPQLDDIVVGAGLTGLAVVAGLDPARKIAVFTGQDGEGLLSYPGTQMPYAHFGPGGLGAYWHGVIPLCDSTGLVENRDAFARLFAHFYPSSRIRPEPRADRLFVPWSPIRPARELAGLKEKRPNLTTVDASVTSIRSEAGGFVVEAGGSQTSARRLWLAAGAVATPRLLETLTGKPAADSRTISDHIIGYAGQIPASAAVADIMQSIRRDRSGLDIPAFYNQRGDILYTIRPAMFDFATLDKGFEKRAVFGLPLSRGLAGLRGRVSPGLIAEALFNKAAIGRTAKLYSVYYQAALPGLYALDRQLALTGPVDQDAIRALGVRAQQEAPFADLMPSHHPERYLPGIHMHGSLDTAELTDLMALENGAQALHVVDSSALSVIGPEHHSFRVMARAFSMARSLSH</sequence>
<dbReference type="InterPro" id="IPR036188">
    <property type="entry name" value="FAD/NAD-bd_sf"/>
</dbReference>
<comment type="caution">
    <text evidence="1">The sequence shown here is derived from an EMBL/GenBank/DDBJ whole genome shotgun (WGS) entry which is preliminary data.</text>
</comment>
<gene>
    <name evidence="1" type="ORF">OEG82_03195</name>
</gene>
<evidence type="ECO:0000313" key="2">
    <source>
        <dbReference type="Proteomes" id="UP001081283"/>
    </source>
</evidence>